<evidence type="ECO:0000256" key="2">
    <source>
        <dbReference type="ARBA" id="ARBA00010617"/>
    </source>
</evidence>
<keyword evidence="3 8" id="KW-0349">Heme</keyword>
<organism evidence="10 11">
    <name type="scientific">Pestalotiopsis fici (strain W106-1 / CGMCC3.15140)</name>
    <dbReference type="NCBI Taxonomy" id="1229662"/>
    <lineage>
        <taxon>Eukaryota</taxon>
        <taxon>Fungi</taxon>
        <taxon>Dikarya</taxon>
        <taxon>Ascomycota</taxon>
        <taxon>Pezizomycotina</taxon>
        <taxon>Sordariomycetes</taxon>
        <taxon>Xylariomycetidae</taxon>
        <taxon>Amphisphaeriales</taxon>
        <taxon>Sporocadaceae</taxon>
        <taxon>Pestalotiopsis</taxon>
    </lineage>
</organism>
<dbReference type="GO" id="GO:0020037">
    <property type="term" value="F:heme binding"/>
    <property type="evidence" value="ECO:0007669"/>
    <property type="project" value="InterPro"/>
</dbReference>
<evidence type="ECO:0008006" key="12">
    <source>
        <dbReference type="Google" id="ProtNLM"/>
    </source>
</evidence>
<evidence type="ECO:0000256" key="4">
    <source>
        <dbReference type="ARBA" id="ARBA00022723"/>
    </source>
</evidence>
<keyword evidence="11" id="KW-1185">Reference proteome</keyword>
<dbReference type="InterPro" id="IPR001128">
    <property type="entry name" value="Cyt_P450"/>
</dbReference>
<keyword evidence="7 9" id="KW-0503">Monooxygenase</keyword>
<dbReference type="Proteomes" id="UP000030651">
    <property type="component" value="Unassembled WGS sequence"/>
</dbReference>
<dbReference type="InParanoid" id="W3X3E3"/>
<dbReference type="Gene3D" id="1.10.630.10">
    <property type="entry name" value="Cytochrome P450"/>
    <property type="match status" value="1"/>
</dbReference>
<dbReference type="Pfam" id="PF00067">
    <property type="entry name" value="p450"/>
    <property type="match status" value="1"/>
</dbReference>
<evidence type="ECO:0000313" key="10">
    <source>
        <dbReference type="EMBL" id="ETS79917.1"/>
    </source>
</evidence>
<evidence type="ECO:0000256" key="8">
    <source>
        <dbReference type="PIRSR" id="PIRSR602403-1"/>
    </source>
</evidence>
<dbReference type="InterPro" id="IPR017972">
    <property type="entry name" value="Cyt_P450_CS"/>
</dbReference>
<accession>W3X3E3</accession>
<dbReference type="GO" id="GO:0005506">
    <property type="term" value="F:iron ion binding"/>
    <property type="evidence" value="ECO:0007669"/>
    <property type="project" value="InterPro"/>
</dbReference>
<keyword evidence="4 8" id="KW-0479">Metal-binding</keyword>
<reference evidence="11" key="1">
    <citation type="journal article" date="2015" name="BMC Genomics">
        <title>Genomic and transcriptomic analysis of the endophytic fungus Pestalotiopsis fici reveals its lifestyle and high potential for synthesis of natural products.</title>
        <authorList>
            <person name="Wang X."/>
            <person name="Zhang X."/>
            <person name="Liu L."/>
            <person name="Xiang M."/>
            <person name="Wang W."/>
            <person name="Sun X."/>
            <person name="Che Y."/>
            <person name="Guo L."/>
            <person name="Liu G."/>
            <person name="Guo L."/>
            <person name="Wang C."/>
            <person name="Yin W.B."/>
            <person name="Stadler M."/>
            <person name="Zhang X."/>
            <person name="Liu X."/>
        </authorList>
    </citation>
    <scope>NUCLEOTIDE SEQUENCE [LARGE SCALE GENOMIC DNA]</scope>
    <source>
        <strain evidence="11">W106-1 / CGMCC3.15140</strain>
    </source>
</reference>
<dbReference type="KEGG" id="pfy:PFICI_07446"/>
<dbReference type="SUPFAM" id="SSF48264">
    <property type="entry name" value="Cytochrome P450"/>
    <property type="match status" value="1"/>
</dbReference>
<keyword evidence="6 8" id="KW-0408">Iron</keyword>
<comment type="cofactor">
    <cofactor evidence="1 8">
        <name>heme</name>
        <dbReference type="ChEBI" id="CHEBI:30413"/>
    </cofactor>
</comment>
<feature type="binding site" description="axial binding residue" evidence="8">
    <location>
        <position position="468"/>
    </location>
    <ligand>
        <name>heme</name>
        <dbReference type="ChEBI" id="CHEBI:30413"/>
    </ligand>
    <ligandPart>
        <name>Fe</name>
        <dbReference type="ChEBI" id="CHEBI:18248"/>
    </ligandPart>
</feature>
<comment type="similarity">
    <text evidence="2 9">Belongs to the cytochrome P450 family.</text>
</comment>
<dbReference type="GO" id="GO:0016705">
    <property type="term" value="F:oxidoreductase activity, acting on paired donors, with incorporation or reduction of molecular oxygen"/>
    <property type="evidence" value="ECO:0007669"/>
    <property type="project" value="InterPro"/>
</dbReference>
<dbReference type="OrthoDB" id="1844152at2759"/>
<dbReference type="GeneID" id="19272459"/>
<evidence type="ECO:0000256" key="7">
    <source>
        <dbReference type="ARBA" id="ARBA00023033"/>
    </source>
</evidence>
<dbReference type="PANTHER" id="PTHR46206">
    <property type="entry name" value="CYTOCHROME P450"/>
    <property type="match status" value="1"/>
</dbReference>
<evidence type="ECO:0000313" key="11">
    <source>
        <dbReference type="Proteomes" id="UP000030651"/>
    </source>
</evidence>
<evidence type="ECO:0000256" key="1">
    <source>
        <dbReference type="ARBA" id="ARBA00001971"/>
    </source>
</evidence>
<dbReference type="eggNOG" id="KOG0158">
    <property type="taxonomic scope" value="Eukaryota"/>
</dbReference>
<gene>
    <name evidence="10" type="ORF">PFICI_07446</name>
</gene>
<dbReference type="AlphaFoldDB" id="W3X3E3"/>
<name>W3X3E3_PESFW</name>
<dbReference type="OMA" id="QAKWRNT"/>
<evidence type="ECO:0000256" key="3">
    <source>
        <dbReference type="ARBA" id="ARBA00022617"/>
    </source>
</evidence>
<dbReference type="CDD" id="cd11041">
    <property type="entry name" value="CYP503A1-like"/>
    <property type="match status" value="1"/>
</dbReference>
<dbReference type="PRINTS" id="PR00465">
    <property type="entry name" value="EP450IV"/>
</dbReference>
<dbReference type="InterPro" id="IPR036396">
    <property type="entry name" value="Cyt_P450_sf"/>
</dbReference>
<evidence type="ECO:0000256" key="9">
    <source>
        <dbReference type="RuleBase" id="RU000461"/>
    </source>
</evidence>
<dbReference type="RefSeq" id="XP_007834218.1">
    <property type="nucleotide sequence ID" value="XM_007836027.1"/>
</dbReference>
<sequence length="522" mass="59351">MDVLLRPAVLAPTLLVVGWLVYQLLKPSKLPQLPILGARPGEWFPLFRAGWRNARDMRTASLTAYQQFRNEAFIFPVAGACASVILPREEHQWLIDQPDSALSMHKATTSDLEIENTVMDPKLVMDNPVHQHLIATTLTRETGNLIPELFDELQSSLDQLWGKDNDRYTEIPVWEVMQRIIGRVTNRVFVGLPMCRNETLLKLGIECAQEIPMNGLFLRFVWKPMRSLVALIITIPSRIHQNRFYQTLRPEIEQRIRKLNAQLADPEAKSLRDEPNDFLQWSIHQAKASGDPYMMKPATLAGRIMLLNFASIHTSSFAITHVLLDLASSEQSYIDELREEIQEVLAAHGGEWNKRALAAMTKVDSTMRESQRLNSFVTLATTRLVVAPGGVKTPSGLHLPQGTRLAMQSYPVFHDADIYPDPFVFKPFRFAAKREDKTGEATYVEKARQAWATTSAEYTAFGHGRHACPGRFFASSELKLMLANILLHYDIKLQESRPDNVWFGMNRIPPMKASIWAKRRSI</sequence>
<protein>
    <recommendedName>
        <fullName evidence="12">Cytochrome P450</fullName>
    </recommendedName>
</protein>
<dbReference type="InterPro" id="IPR002403">
    <property type="entry name" value="Cyt_P450_E_grp-IV"/>
</dbReference>
<proteinExistence type="inferred from homology"/>
<dbReference type="EMBL" id="KI912113">
    <property type="protein sequence ID" value="ETS79917.1"/>
    <property type="molecule type" value="Genomic_DNA"/>
</dbReference>
<dbReference type="HOGENOM" id="CLU_022195_9_2_1"/>
<dbReference type="GO" id="GO:0004497">
    <property type="term" value="F:monooxygenase activity"/>
    <property type="evidence" value="ECO:0007669"/>
    <property type="project" value="UniProtKB-KW"/>
</dbReference>
<keyword evidence="5 9" id="KW-0560">Oxidoreductase</keyword>
<evidence type="ECO:0000256" key="6">
    <source>
        <dbReference type="ARBA" id="ARBA00023004"/>
    </source>
</evidence>
<evidence type="ECO:0000256" key="5">
    <source>
        <dbReference type="ARBA" id="ARBA00023002"/>
    </source>
</evidence>
<dbReference type="PROSITE" id="PS00086">
    <property type="entry name" value="CYTOCHROME_P450"/>
    <property type="match status" value="1"/>
</dbReference>
<dbReference type="PANTHER" id="PTHR46206:SF1">
    <property type="entry name" value="P450, PUTATIVE (EUROFUNG)-RELATED"/>
    <property type="match status" value="1"/>
</dbReference>